<dbReference type="GO" id="GO:0000287">
    <property type="term" value="F:magnesium ion binding"/>
    <property type="evidence" value="ECO:0007669"/>
    <property type="project" value="UniProtKB-UniRule"/>
</dbReference>
<keyword evidence="9 11" id="KW-0443">Lipid metabolism</keyword>
<comment type="function">
    <text evidence="11">Transfers the 4'-phosphopantetheine moiety from coenzyme A to a Ser of acyl-carrier-protein.</text>
</comment>
<comment type="catalytic activity">
    <reaction evidence="11">
        <text>apo-[ACP] + CoA = holo-[ACP] + adenosine 3',5'-bisphosphate + H(+)</text>
        <dbReference type="Rhea" id="RHEA:12068"/>
        <dbReference type="Rhea" id="RHEA-COMP:9685"/>
        <dbReference type="Rhea" id="RHEA-COMP:9690"/>
        <dbReference type="ChEBI" id="CHEBI:15378"/>
        <dbReference type="ChEBI" id="CHEBI:29999"/>
        <dbReference type="ChEBI" id="CHEBI:57287"/>
        <dbReference type="ChEBI" id="CHEBI:58343"/>
        <dbReference type="ChEBI" id="CHEBI:64479"/>
        <dbReference type="EC" id="2.7.8.7"/>
    </reaction>
</comment>
<evidence type="ECO:0000256" key="2">
    <source>
        <dbReference type="ARBA" id="ARBA00010990"/>
    </source>
</evidence>
<keyword evidence="14" id="KW-1185">Reference proteome</keyword>
<name>A0A942TST2_9BACI</name>
<dbReference type="AlphaFoldDB" id="A0A942TST2"/>
<dbReference type="NCBIfam" id="TIGR00516">
    <property type="entry name" value="acpS"/>
    <property type="match status" value="1"/>
</dbReference>
<comment type="subcellular location">
    <subcellularLocation>
        <location evidence="11">Cytoplasm</location>
    </subcellularLocation>
</comment>
<evidence type="ECO:0000259" key="12">
    <source>
        <dbReference type="Pfam" id="PF01648"/>
    </source>
</evidence>
<dbReference type="RefSeq" id="WP_213113096.1">
    <property type="nucleotide sequence ID" value="NZ_JAGYPJ010000001.1"/>
</dbReference>
<dbReference type="PANTHER" id="PTHR12215:SF10">
    <property type="entry name" value="L-AMINOADIPATE-SEMIALDEHYDE DEHYDROGENASE-PHOSPHOPANTETHEINYL TRANSFERASE"/>
    <property type="match status" value="1"/>
</dbReference>
<dbReference type="PANTHER" id="PTHR12215">
    <property type="entry name" value="PHOSPHOPANTETHEINE TRANSFERASE"/>
    <property type="match status" value="1"/>
</dbReference>
<keyword evidence="6 11" id="KW-0479">Metal-binding</keyword>
<dbReference type="Pfam" id="PF01648">
    <property type="entry name" value="ACPS"/>
    <property type="match status" value="1"/>
</dbReference>
<evidence type="ECO:0000256" key="1">
    <source>
        <dbReference type="ARBA" id="ARBA00001946"/>
    </source>
</evidence>
<comment type="similarity">
    <text evidence="11">Belongs to the P-Pant transferase superfamily. AcpS family.</text>
</comment>
<keyword evidence="4 11" id="KW-0444">Lipid biosynthesis</keyword>
<dbReference type="Gene3D" id="3.90.470.20">
    <property type="entry name" value="4'-phosphopantetheinyl transferase domain"/>
    <property type="match status" value="1"/>
</dbReference>
<evidence type="ECO:0000313" key="13">
    <source>
        <dbReference type="EMBL" id="MBS4202302.1"/>
    </source>
</evidence>
<dbReference type="InterPro" id="IPR008278">
    <property type="entry name" value="4-PPantetheinyl_Trfase_dom"/>
</dbReference>
<evidence type="ECO:0000256" key="9">
    <source>
        <dbReference type="ARBA" id="ARBA00023098"/>
    </source>
</evidence>
<dbReference type="InterPro" id="IPR037143">
    <property type="entry name" value="4-PPantetheinyl_Trfase_dom_sf"/>
</dbReference>
<evidence type="ECO:0000256" key="8">
    <source>
        <dbReference type="ARBA" id="ARBA00022842"/>
    </source>
</evidence>
<evidence type="ECO:0000256" key="5">
    <source>
        <dbReference type="ARBA" id="ARBA00022679"/>
    </source>
</evidence>
<sequence length="118" mass="13346">MIIGIGMDLVEIERIEQLRFKQTRFPVRILTRAELDVYETLNEKRKTEFLAGRFAAKEAYSKARGTGIGSELSFLDIEITTDGKGKPMITKPEFGRVHLSISHTKSYAAAQVIIETQE</sequence>
<organism evidence="13 14">
    <name type="scientific">Lederbergia citrisecunda</name>
    <dbReference type="NCBI Taxonomy" id="2833583"/>
    <lineage>
        <taxon>Bacteria</taxon>
        <taxon>Bacillati</taxon>
        <taxon>Bacillota</taxon>
        <taxon>Bacilli</taxon>
        <taxon>Bacillales</taxon>
        <taxon>Bacillaceae</taxon>
        <taxon>Lederbergia</taxon>
    </lineage>
</organism>
<keyword evidence="7 11" id="KW-0276">Fatty acid metabolism</keyword>
<dbReference type="EMBL" id="JAGYPJ010000001">
    <property type="protein sequence ID" value="MBS4202302.1"/>
    <property type="molecule type" value="Genomic_DNA"/>
</dbReference>
<keyword evidence="10 11" id="KW-0275">Fatty acid biosynthesis</keyword>
<comment type="cofactor">
    <cofactor evidence="1 11">
        <name>Mg(2+)</name>
        <dbReference type="ChEBI" id="CHEBI:18420"/>
    </cofactor>
</comment>
<reference evidence="13 14" key="1">
    <citation type="submission" date="2021-05" db="EMBL/GenBank/DDBJ databases">
        <title>Novel Bacillus species.</title>
        <authorList>
            <person name="Liu G."/>
        </authorList>
    </citation>
    <scope>NUCLEOTIDE SEQUENCE [LARGE SCALE GENOMIC DNA]</scope>
    <source>
        <strain evidence="13 14">FJAT-49732</strain>
    </source>
</reference>
<dbReference type="GO" id="GO:0008897">
    <property type="term" value="F:holo-[acyl-carrier-protein] synthase activity"/>
    <property type="evidence" value="ECO:0007669"/>
    <property type="project" value="UniProtKB-UniRule"/>
</dbReference>
<feature type="binding site" evidence="11">
    <location>
        <position position="58"/>
    </location>
    <ligand>
        <name>Mg(2+)</name>
        <dbReference type="ChEBI" id="CHEBI:18420"/>
    </ligand>
</feature>
<keyword evidence="5 11" id="KW-0808">Transferase</keyword>
<comment type="caution">
    <text evidence="13">The sequence shown here is derived from an EMBL/GenBank/DDBJ whole genome shotgun (WGS) entry which is preliminary data.</text>
</comment>
<comment type="similarity">
    <text evidence="2">Belongs to the P-Pant transferase superfamily. Gsp/Sfp/HetI/AcpT family.</text>
</comment>
<dbReference type="HAMAP" id="MF_00101">
    <property type="entry name" value="AcpS"/>
    <property type="match status" value="1"/>
</dbReference>
<feature type="binding site" evidence="11">
    <location>
        <position position="8"/>
    </location>
    <ligand>
        <name>Mg(2+)</name>
        <dbReference type="ChEBI" id="CHEBI:18420"/>
    </ligand>
</feature>
<evidence type="ECO:0000256" key="10">
    <source>
        <dbReference type="ARBA" id="ARBA00023160"/>
    </source>
</evidence>
<gene>
    <name evidence="11" type="primary">acpS</name>
    <name evidence="13" type="ORF">KHA93_22065</name>
</gene>
<keyword evidence="8 11" id="KW-0460">Magnesium</keyword>
<keyword evidence="3 11" id="KW-0963">Cytoplasm</keyword>
<evidence type="ECO:0000256" key="7">
    <source>
        <dbReference type="ARBA" id="ARBA00022832"/>
    </source>
</evidence>
<dbReference type="Proteomes" id="UP000682713">
    <property type="component" value="Unassembled WGS sequence"/>
</dbReference>
<dbReference type="SUPFAM" id="SSF56214">
    <property type="entry name" value="4'-phosphopantetheinyl transferase"/>
    <property type="match status" value="1"/>
</dbReference>
<dbReference type="NCBIfam" id="TIGR00556">
    <property type="entry name" value="pantethn_trn"/>
    <property type="match status" value="1"/>
</dbReference>
<dbReference type="GO" id="GO:0006633">
    <property type="term" value="P:fatty acid biosynthetic process"/>
    <property type="evidence" value="ECO:0007669"/>
    <property type="project" value="UniProtKB-UniRule"/>
</dbReference>
<dbReference type="GO" id="GO:0019878">
    <property type="term" value="P:lysine biosynthetic process via aminoadipic acid"/>
    <property type="evidence" value="ECO:0007669"/>
    <property type="project" value="TreeGrafter"/>
</dbReference>
<feature type="domain" description="4'-phosphopantetheinyl transferase" evidence="12">
    <location>
        <begin position="4"/>
        <end position="110"/>
    </location>
</feature>
<accession>A0A942TST2</accession>
<dbReference type="GO" id="GO:0005829">
    <property type="term" value="C:cytosol"/>
    <property type="evidence" value="ECO:0007669"/>
    <property type="project" value="TreeGrafter"/>
</dbReference>
<evidence type="ECO:0000256" key="4">
    <source>
        <dbReference type="ARBA" id="ARBA00022516"/>
    </source>
</evidence>
<evidence type="ECO:0000313" key="14">
    <source>
        <dbReference type="Proteomes" id="UP000682713"/>
    </source>
</evidence>
<protein>
    <recommendedName>
        <fullName evidence="11">Holo-[acyl-carrier-protein] synthase</fullName>
        <shortName evidence="11">Holo-ACP synthase</shortName>
        <ecNumber evidence="11">2.7.8.7</ecNumber>
    </recommendedName>
    <alternativeName>
        <fullName evidence="11">4'-phosphopantetheinyl transferase AcpS</fullName>
    </alternativeName>
</protein>
<evidence type="ECO:0000256" key="6">
    <source>
        <dbReference type="ARBA" id="ARBA00022723"/>
    </source>
</evidence>
<dbReference type="InterPro" id="IPR050559">
    <property type="entry name" value="P-Pant_transferase_sf"/>
</dbReference>
<dbReference type="InterPro" id="IPR002582">
    <property type="entry name" value="ACPS"/>
</dbReference>
<dbReference type="InterPro" id="IPR004568">
    <property type="entry name" value="Ppantetheine-prot_Trfase_dom"/>
</dbReference>
<evidence type="ECO:0000256" key="11">
    <source>
        <dbReference type="HAMAP-Rule" id="MF_00101"/>
    </source>
</evidence>
<evidence type="ECO:0000256" key="3">
    <source>
        <dbReference type="ARBA" id="ARBA00022490"/>
    </source>
</evidence>
<dbReference type="EC" id="2.7.8.7" evidence="11"/>
<proteinExistence type="inferred from homology"/>